<dbReference type="RefSeq" id="WP_118176416.1">
    <property type="nucleotide sequence ID" value="NZ_CAUEAC010000004.1"/>
</dbReference>
<dbReference type="EMBL" id="QRHE01000009">
    <property type="protein sequence ID" value="RHF50943.1"/>
    <property type="molecule type" value="Genomic_DNA"/>
</dbReference>
<evidence type="ECO:0000313" key="2">
    <source>
        <dbReference type="EMBL" id="RHF50943.1"/>
    </source>
</evidence>
<gene>
    <name evidence="2" type="ORF">DW674_08815</name>
</gene>
<accession>A0A414NVE8</accession>
<feature type="domain" description="HNH" evidence="1">
    <location>
        <begin position="25"/>
        <end position="64"/>
    </location>
</feature>
<dbReference type="OrthoDB" id="5678128at2"/>
<dbReference type="GO" id="GO:0003676">
    <property type="term" value="F:nucleic acid binding"/>
    <property type="evidence" value="ECO:0007669"/>
    <property type="project" value="InterPro"/>
</dbReference>
<reference evidence="2 3" key="1">
    <citation type="submission" date="2018-08" db="EMBL/GenBank/DDBJ databases">
        <title>A genome reference for cultivated species of the human gut microbiota.</title>
        <authorList>
            <person name="Zou Y."/>
            <person name="Xue W."/>
            <person name="Luo G."/>
        </authorList>
    </citation>
    <scope>NUCLEOTIDE SEQUENCE [LARGE SCALE GENOMIC DNA]</scope>
    <source>
        <strain evidence="2 3">AM25-21AC</strain>
    </source>
</reference>
<proteinExistence type="predicted"/>
<comment type="caution">
    <text evidence="2">The sequence shown here is derived from an EMBL/GenBank/DDBJ whole genome shotgun (WGS) entry which is preliminary data.</text>
</comment>
<organism evidence="2 3">
    <name type="scientific">Mitsuokella multacida</name>
    <dbReference type="NCBI Taxonomy" id="52226"/>
    <lineage>
        <taxon>Bacteria</taxon>
        <taxon>Bacillati</taxon>
        <taxon>Bacillota</taxon>
        <taxon>Negativicutes</taxon>
        <taxon>Selenomonadales</taxon>
        <taxon>Selenomonadaceae</taxon>
        <taxon>Mitsuokella</taxon>
    </lineage>
</organism>
<dbReference type="Pfam" id="PF01844">
    <property type="entry name" value="HNH"/>
    <property type="match status" value="1"/>
</dbReference>
<dbReference type="GO" id="GO:0008270">
    <property type="term" value="F:zinc ion binding"/>
    <property type="evidence" value="ECO:0007669"/>
    <property type="project" value="InterPro"/>
</dbReference>
<dbReference type="GO" id="GO:0004519">
    <property type="term" value="F:endonuclease activity"/>
    <property type="evidence" value="ECO:0007669"/>
    <property type="project" value="InterPro"/>
</dbReference>
<evidence type="ECO:0000313" key="3">
    <source>
        <dbReference type="Proteomes" id="UP000283442"/>
    </source>
</evidence>
<dbReference type="InterPro" id="IPR003615">
    <property type="entry name" value="HNH_nuc"/>
</dbReference>
<dbReference type="InterPro" id="IPR002711">
    <property type="entry name" value="HNH"/>
</dbReference>
<dbReference type="Proteomes" id="UP000283442">
    <property type="component" value="Unassembled WGS sequence"/>
</dbReference>
<dbReference type="CDD" id="cd00085">
    <property type="entry name" value="HNHc"/>
    <property type="match status" value="1"/>
</dbReference>
<sequence length="104" mass="12256">MAVVDYHCEMDGGHQTFVAERTHKPYMESHHAIPIHLQGHFSYSLDVYANLICPCPVCHRKIHYGLRDERREMLYEIYEKRHECMAHSGLEIGKEEFADLILKE</sequence>
<evidence type="ECO:0000259" key="1">
    <source>
        <dbReference type="Pfam" id="PF01844"/>
    </source>
</evidence>
<dbReference type="AlphaFoldDB" id="A0A414NVE8"/>
<name>A0A414NVE8_9FIRM</name>
<protein>
    <recommendedName>
        <fullName evidence="1">HNH domain-containing protein</fullName>
    </recommendedName>
</protein>